<sequence length="132" mass="13930">MARIAGTSRLRQAAASPELRPADVFKALGDPVRWSIVSQAAEAGELAASTLEDTLEVSKPTISYHTKILVQAGLLAVRKEGRNFYYTLRDDVLHALIDDMRALTSGPGDGAGQDPGAAASAGHESDGTLPTW</sequence>
<dbReference type="EMBL" id="JAWMAJ010000058">
    <property type="protein sequence ID" value="MDV7218066.1"/>
    <property type="molecule type" value="Genomic_DNA"/>
</dbReference>
<dbReference type="RefSeq" id="WP_317772243.1">
    <property type="nucleotide sequence ID" value="NZ_JAWMAJ010000058.1"/>
</dbReference>
<evidence type="ECO:0000256" key="2">
    <source>
        <dbReference type="ARBA" id="ARBA00023125"/>
    </source>
</evidence>
<organism evidence="6 7">
    <name type="scientific">Streptomyces prunicolor</name>
    <dbReference type="NCBI Taxonomy" id="67348"/>
    <lineage>
        <taxon>Bacteria</taxon>
        <taxon>Bacillati</taxon>
        <taxon>Actinomycetota</taxon>
        <taxon>Actinomycetes</taxon>
        <taxon>Kitasatosporales</taxon>
        <taxon>Streptomycetaceae</taxon>
        <taxon>Streptomyces</taxon>
    </lineage>
</organism>
<evidence type="ECO:0000259" key="5">
    <source>
        <dbReference type="PROSITE" id="PS50987"/>
    </source>
</evidence>
<dbReference type="CDD" id="cd00090">
    <property type="entry name" value="HTH_ARSR"/>
    <property type="match status" value="1"/>
</dbReference>
<protein>
    <submittedName>
        <fullName evidence="6">Metalloregulator ArsR/SmtB family transcription factor</fullName>
    </submittedName>
</protein>
<dbReference type="PRINTS" id="PR00778">
    <property type="entry name" value="HTHARSR"/>
</dbReference>
<dbReference type="SMART" id="SM00418">
    <property type="entry name" value="HTH_ARSR"/>
    <property type="match status" value="1"/>
</dbReference>
<dbReference type="InterPro" id="IPR036388">
    <property type="entry name" value="WH-like_DNA-bd_sf"/>
</dbReference>
<evidence type="ECO:0000256" key="1">
    <source>
        <dbReference type="ARBA" id="ARBA00023015"/>
    </source>
</evidence>
<keyword evidence="3" id="KW-0804">Transcription</keyword>
<evidence type="ECO:0000313" key="7">
    <source>
        <dbReference type="Proteomes" id="UP001187346"/>
    </source>
</evidence>
<dbReference type="Proteomes" id="UP001187346">
    <property type="component" value="Unassembled WGS sequence"/>
</dbReference>
<dbReference type="Pfam" id="PF12840">
    <property type="entry name" value="HTH_20"/>
    <property type="match status" value="1"/>
</dbReference>
<gene>
    <name evidence="6" type="ORF">R5A26_19145</name>
</gene>
<name>A0ABU4FBT8_9ACTN</name>
<evidence type="ECO:0000313" key="6">
    <source>
        <dbReference type="EMBL" id="MDV7218066.1"/>
    </source>
</evidence>
<dbReference type="InterPro" id="IPR036390">
    <property type="entry name" value="WH_DNA-bd_sf"/>
</dbReference>
<dbReference type="InterPro" id="IPR001845">
    <property type="entry name" value="HTH_ArsR_DNA-bd_dom"/>
</dbReference>
<proteinExistence type="predicted"/>
<dbReference type="InterPro" id="IPR011991">
    <property type="entry name" value="ArsR-like_HTH"/>
</dbReference>
<dbReference type="PROSITE" id="PS50987">
    <property type="entry name" value="HTH_ARSR_2"/>
    <property type="match status" value="1"/>
</dbReference>
<dbReference type="InterPro" id="IPR051081">
    <property type="entry name" value="HTH_MetalResp_TranReg"/>
</dbReference>
<evidence type="ECO:0000256" key="4">
    <source>
        <dbReference type="SAM" id="MobiDB-lite"/>
    </source>
</evidence>
<feature type="region of interest" description="Disordered" evidence="4">
    <location>
        <begin position="106"/>
        <end position="132"/>
    </location>
</feature>
<dbReference type="Gene3D" id="1.10.10.10">
    <property type="entry name" value="Winged helix-like DNA-binding domain superfamily/Winged helix DNA-binding domain"/>
    <property type="match status" value="1"/>
</dbReference>
<feature type="domain" description="HTH arsR-type" evidence="5">
    <location>
        <begin position="13"/>
        <end position="108"/>
    </location>
</feature>
<evidence type="ECO:0000256" key="3">
    <source>
        <dbReference type="ARBA" id="ARBA00023163"/>
    </source>
</evidence>
<comment type="caution">
    <text evidence="6">The sequence shown here is derived from an EMBL/GenBank/DDBJ whole genome shotgun (WGS) entry which is preliminary data.</text>
</comment>
<reference evidence="6 7" key="1">
    <citation type="submission" date="2023-10" db="EMBL/GenBank/DDBJ databases">
        <title>Characterization of rhizosphere-enriched actinobacteria from wheat plants lab-grown on chernevaya soil.</title>
        <authorList>
            <person name="Tikhonova E.N."/>
            <person name="Konopkin A."/>
            <person name="Kravchenko I.K."/>
        </authorList>
    </citation>
    <scope>NUCLEOTIDE SEQUENCE [LARGE SCALE GENOMIC DNA]</scope>
    <source>
        <strain evidence="6 7">RR29</strain>
    </source>
</reference>
<keyword evidence="7" id="KW-1185">Reference proteome</keyword>
<dbReference type="PANTHER" id="PTHR33154">
    <property type="entry name" value="TRANSCRIPTIONAL REGULATOR, ARSR FAMILY"/>
    <property type="match status" value="1"/>
</dbReference>
<dbReference type="NCBIfam" id="NF033788">
    <property type="entry name" value="HTH_metalloreg"/>
    <property type="match status" value="1"/>
</dbReference>
<accession>A0ABU4FBT8</accession>
<dbReference type="PANTHER" id="PTHR33154:SF33">
    <property type="entry name" value="TRANSCRIPTIONAL REPRESSOR SDPR"/>
    <property type="match status" value="1"/>
</dbReference>
<keyword evidence="2" id="KW-0238">DNA-binding</keyword>
<dbReference type="SUPFAM" id="SSF46785">
    <property type="entry name" value="Winged helix' DNA-binding domain"/>
    <property type="match status" value="1"/>
</dbReference>
<keyword evidence="1" id="KW-0805">Transcription regulation</keyword>